<proteinExistence type="predicted"/>
<feature type="zinc finger region" description="C3H1-type" evidence="5">
    <location>
        <begin position="139"/>
        <end position="167"/>
    </location>
</feature>
<keyword evidence="1 5" id="KW-0479">Metal-binding</keyword>
<keyword evidence="4" id="KW-0238">DNA-binding</keyword>
<evidence type="ECO:0000256" key="3">
    <source>
        <dbReference type="ARBA" id="ARBA00022833"/>
    </source>
</evidence>
<feature type="zinc finger region" description="C3H1-type" evidence="5">
    <location>
        <begin position="226"/>
        <end position="254"/>
    </location>
</feature>
<evidence type="ECO:0000313" key="7">
    <source>
        <dbReference type="EMBL" id="KAK9937299.1"/>
    </source>
</evidence>
<feature type="domain" description="C3H1-type" evidence="6">
    <location>
        <begin position="306"/>
        <end position="334"/>
    </location>
</feature>
<comment type="caution">
    <text evidence="7">The sequence shown here is derived from an EMBL/GenBank/DDBJ whole genome shotgun (WGS) entry which is preliminary data.</text>
</comment>
<feature type="zinc finger region" description="C3H1-type" evidence="5">
    <location>
        <begin position="500"/>
        <end position="523"/>
    </location>
</feature>
<dbReference type="Gene3D" id="4.10.1000.10">
    <property type="entry name" value="Zinc finger, CCCH-type"/>
    <property type="match status" value="2"/>
</dbReference>
<gene>
    <name evidence="7" type="ORF">M0R45_014099</name>
</gene>
<keyword evidence="3 5" id="KW-0862">Zinc</keyword>
<dbReference type="InterPro" id="IPR000571">
    <property type="entry name" value="Znf_CCCH"/>
</dbReference>
<dbReference type="Pfam" id="PF00642">
    <property type="entry name" value="zf-CCCH"/>
    <property type="match status" value="6"/>
</dbReference>
<dbReference type="PROSITE" id="PS50103">
    <property type="entry name" value="ZF_C3H1"/>
    <property type="match status" value="6"/>
</dbReference>
<feature type="domain" description="C3H1-type" evidence="6">
    <location>
        <begin position="386"/>
        <end position="414"/>
    </location>
</feature>
<evidence type="ECO:0000256" key="4">
    <source>
        <dbReference type="ARBA" id="ARBA00023125"/>
    </source>
</evidence>
<dbReference type="PANTHER" id="PTHR12506:SF82">
    <property type="entry name" value="ZINC FINGER CCCH DOMAIN-CONTAINING PROTEIN 64-RELATED"/>
    <property type="match status" value="1"/>
</dbReference>
<dbReference type="InterPro" id="IPR050974">
    <property type="entry name" value="Plant_ZF_CCCH"/>
</dbReference>
<name>A0AAW1XL85_RUBAR</name>
<reference evidence="7 8" key="1">
    <citation type="journal article" date="2023" name="G3 (Bethesda)">
        <title>A chromosome-length genome assembly and annotation of blackberry (Rubus argutus, cv. 'Hillquist').</title>
        <authorList>
            <person name="Bruna T."/>
            <person name="Aryal R."/>
            <person name="Dudchenko O."/>
            <person name="Sargent D.J."/>
            <person name="Mead D."/>
            <person name="Buti M."/>
            <person name="Cavallini A."/>
            <person name="Hytonen T."/>
            <person name="Andres J."/>
            <person name="Pham M."/>
            <person name="Weisz D."/>
            <person name="Mascagni F."/>
            <person name="Usai G."/>
            <person name="Natali L."/>
            <person name="Bassil N."/>
            <person name="Fernandez G.E."/>
            <person name="Lomsadze A."/>
            <person name="Armour M."/>
            <person name="Olukolu B."/>
            <person name="Poorten T."/>
            <person name="Britton C."/>
            <person name="Davik J."/>
            <person name="Ashrafi H."/>
            <person name="Aiden E.L."/>
            <person name="Borodovsky M."/>
            <person name="Worthington M."/>
        </authorList>
    </citation>
    <scope>NUCLEOTIDE SEQUENCE [LARGE SCALE GENOMIC DNA]</scope>
    <source>
        <strain evidence="7">PI 553951</strain>
    </source>
</reference>
<feature type="domain" description="C3H1-type" evidence="6">
    <location>
        <begin position="226"/>
        <end position="254"/>
    </location>
</feature>
<protein>
    <recommendedName>
        <fullName evidence="6">C3H1-type domain-containing protein</fullName>
    </recommendedName>
</protein>
<accession>A0AAW1XL85</accession>
<evidence type="ECO:0000256" key="1">
    <source>
        <dbReference type="ARBA" id="ARBA00022723"/>
    </source>
</evidence>
<evidence type="ECO:0000313" key="8">
    <source>
        <dbReference type="Proteomes" id="UP001457282"/>
    </source>
</evidence>
<feature type="zinc finger region" description="C3H1-type" evidence="5">
    <location>
        <begin position="191"/>
        <end position="219"/>
    </location>
</feature>
<dbReference type="EMBL" id="JBEDUW010000003">
    <property type="protein sequence ID" value="KAK9937299.1"/>
    <property type="molecule type" value="Genomic_DNA"/>
</dbReference>
<dbReference type="GO" id="GO:0008270">
    <property type="term" value="F:zinc ion binding"/>
    <property type="evidence" value="ECO:0007669"/>
    <property type="project" value="UniProtKB-KW"/>
</dbReference>
<feature type="zinc finger region" description="C3H1-type" evidence="5">
    <location>
        <begin position="386"/>
        <end position="414"/>
    </location>
</feature>
<sequence length="543" mass="59123">MASHLYSFGAAQSAPAAAAPTPGLSTVYTPRSLAESYHSDPALRYVSGSDPSSMYLAGTDGLGAYSDAARATSYMMSSWPAPDAEPGPPGFKRTTEALYHQALLGAHNQIGQMEAWYSTNPLAKRPRFENTSLPIYPQRPGEKDCAHYMQTRTCKFGEGCKFDHPIWVPDGGIPDWKEVPLVAPSESLPERPGAPDCPYFLKTQRCKFGLRCKFNHPKDKTGCCGKPSEPPCAFYLKTGQCKYGATCKFNHPKDIQIPSAGQENKTGETETALKTEGSEIAVKPLVSFTPALLYNSKELPVRPVCTEVKADCPFYLKTGSCKYGVTCRYNHPDRYDINPAVAAITYPLAASSVAGFNIGVANPAAFTYQTLAQPTVGVDPTVYPQRFGQAECEYYMKTGECKYGAQCRFHHPIDRPAVALSTTKPSQQENVKLTLAGLPRREVWILLYRMVELFTVGIIPSLFIRGSPALVLRRTTQLDGPSLSSSHMAHAQCGLWVPFICVYYLKTGTCKYGATCKFDHPPPGEVVALAASQAKSESTGGKA</sequence>
<dbReference type="PANTHER" id="PTHR12506">
    <property type="entry name" value="PROTEIN PHOSPHATASE RELATED"/>
    <property type="match status" value="1"/>
</dbReference>
<evidence type="ECO:0000256" key="2">
    <source>
        <dbReference type="ARBA" id="ARBA00022771"/>
    </source>
</evidence>
<dbReference type="SMART" id="SM00356">
    <property type="entry name" value="ZnF_C3H1"/>
    <property type="match status" value="6"/>
</dbReference>
<dbReference type="GO" id="GO:0003729">
    <property type="term" value="F:mRNA binding"/>
    <property type="evidence" value="ECO:0007669"/>
    <property type="project" value="TreeGrafter"/>
</dbReference>
<dbReference type="GO" id="GO:0003677">
    <property type="term" value="F:DNA binding"/>
    <property type="evidence" value="ECO:0007669"/>
    <property type="project" value="UniProtKB-KW"/>
</dbReference>
<organism evidence="7 8">
    <name type="scientific">Rubus argutus</name>
    <name type="common">Southern blackberry</name>
    <dbReference type="NCBI Taxonomy" id="59490"/>
    <lineage>
        <taxon>Eukaryota</taxon>
        <taxon>Viridiplantae</taxon>
        <taxon>Streptophyta</taxon>
        <taxon>Embryophyta</taxon>
        <taxon>Tracheophyta</taxon>
        <taxon>Spermatophyta</taxon>
        <taxon>Magnoliopsida</taxon>
        <taxon>eudicotyledons</taxon>
        <taxon>Gunneridae</taxon>
        <taxon>Pentapetalae</taxon>
        <taxon>rosids</taxon>
        <taxon>fabids</taxon>
        <taxon>Rosales</taxon>
        <taxon>Rosaceae</taxon>
        <taxon>Rosoideae</taxon>
        <taxon>Rosoideae incertae sedis</taxon>
        <taxon>Rubus</taxon>
    </lineage>
</organism>
<feature type="domain" description="C3H1-type" evidence="6">
    <location>
        <begin position="139"/>
        <end position="167"/>
    </location>
</feature>
<dbReference type="SUPFAM" id="SSF90229">
    <property type="entry name" value="CCCH zinc finger"/>
    <property type="match status" value="4"/>
</dbReference>
<keyword evidence="2 5" id="KW-0863">Zinc-finger</keyword>
<dbReference type="InterPro" id="IPR036855">
    <property type="entry name" value="Znf_CCCH_sf"/>
</dbReference>
<feature type="domain" description="C3H1-type" evidence="6">
    <location>
        <begin position="191"/>
        <end position="219"/>
    </location>
</feature>
<feature type="domain" description="C3H1-type" evidence="6">
    <location>
        <begin position="500"/>
        <end position="523"/>
    </location>
</feature>
<dbReference type="Gene3D" id="2.30.30.1190">
    <property type="match status" value="2"/>
</dbReference>
<dbReference type="Proteomes" id="UP001457282">
    <property type="component" value="Unassembled WGS sequence"/>
</dbReference>
<evidence type="ECO:0000259" key="6">
    <source>
        <dbReference type="PROSITE" id="PS50103"/>
    </source>
</evidence>
<feature type="zinc finger region" description="C3H1-type" evidence="5">
    <location>
        <begin position="306"/>
        <end position="334"/>
    </location>
</feature>
<keyword evidence="8" id="KW-1185">Reference proteome</keyword>
<dbReference type="AlphaFoldDB" id="A0AAW1XL85"/>
<evidence type="ECO:0000256" key="5">
    <source>
        <dbReference type="PROSITE-ProRule" id="PRU00723"/>
    </source>
</evidence>